<evidence type="ECO:0000313" key="2">
    <source>
        <dbReference type="Proteomes" id="UP000648984"/>
    </source>
</evidence>
<protein>
    <recommendedName>
        <fullName evidence="3">Pyridoxamine 5'-phosphate oxidase putative domain-containing protein</fullName>
    </recommendedName>
</protein>
<keyword evidence="2" id="KW-1185">Reference proteome</keyword>
<dbReference type="InterPro" id="IPR012349">
    <property type="entry name" value="Split_barrel_FMN-bd"/>
</dbReference>
<gene>
    <name evidence="1" type="ORF">GPA25_12495</name>
</gene>
<evidence type="ECO:0008006" key="3">
    <source>
        <dbReference type="Google" id="ProtNLM"/>
    </source>
</evidence>
<accession>A0ABX1QB14</accession>
<dbReference type="Proteomes" id="UP000648984">
    <property type="component" value="Unassembled WGS sequence"/>
</dbReference>
<dbReference type="SUPFAM" id="SSF50475">
    <property type="entry name" value="FMN-binding split barrel"/>
    <property type="match status" value="1"/>
</dbReference>
<sequence>MSDPSSSVSGALIDAELAAFLATAGVSISVGSRNAGHLPNLTRAVGCRIADDRSRVSVFVVAEQSRELLDDIRANRHVAVVFSEPHSHRTVQLKGGDALIESLAAGDRQIIARYRDAFTAELGALGYSGLFVQTLIDSSAGELVALSFTPNAAFSQTPGPKAGAPLGGA</sequence>
<organism evidence="1 2">
    <name type="scientific">Aromatoleum diolicum</name>
    <dbReference type="NCBI Taxonomy" id="75796"/>
    <lineage>
        <taxon>Bacteria</taxon>
        <taxon>Pseudomonadati</taxon>
        <taxon>Pseudomonadota</taxon>
        <taxon>Betaproteobacteria</taxon>
        <taxon>Rhodocyclales</taxon>
        <taxon>Rhodocyclaceae</taxon>
        <taxon>Aromatoleum</taxon>
    </lineage>
</organism>
<comment type="caution">
    <text evidence="1">The sequence shown here is derived from an EMBL/GenBank/DDBJ whole genome shotgun (WGS) entry which is preliminary data.</text>
</comment>
<evidence type="ECO:0000313" key="1">
    <source>
        <dbReference type="EMBL" id="NMG75578.1"/>
    </source>
</evidence>
<dbReference type="RefSeq" id="WP_169260733.1">
    <property type="nucleotide sequence ID" value="NZ_WTVQ01000019.1"/>
</dbReference>
<name>A0ABX1QB14_9RHOO</name>
<proteinExistence type="predicted"/>
<dbReference type="EMBL" id="WTVQ01000019">
    <property type="protein sequence ID" value="NMG75578.1"/>
    <property type="molecule type" value="Genomic_DNA"/>
</dbReference>
<reference evidence="1 2" key="1">
    <citation type="submission" date="2019-12" db="EMBL/GenBank/DDBJ databases">
        <title>Comparative genomics gives insights into the taxonomy of the Azoarcus-Aromatoleum group and reveals separate origins of nif in the plant-associated Azoarcus and non-plant-associated Aromatoleum sub-groups.</title>
        <authorList>
            <person name="Lafos M."/>
            <person name="Maluk M."/>
            <person name="Batista M."/>
            <person name="Junghare M."/>
            <person name="Carmona M."/>
            <person name="Faoro H."/>
            <person name="Cruz L.M."/>
            <person name="Battistoni F."/>
            <person name="De Souza E."/>
            <person name="Pedrosa F."/>
            <person name="Chen W.-M."/>
            <person name="Poole P.S."/>
            <person name="Dixon R.A."/>
            <person name="James E.K."/>
        </authorList>
    </citation>
    <scope>NUCLEOTIDE SEQUENCE [LARGE SCALE GENOMIC DNA]</scope>
    <source>
        <strain evidence="1 2">22Lin</strain>
    </source>
</reference>
<dbReference type="Gene3D" id="2.30.110.10">
    <property type="entry name" value="Electron Transport, Fmn-binding Protein, Chain A"/>
    <property type="match status" value="1"/>
</dbReference>